<accession>A0ABT6DMN7</accession>
<gene>
    <name evidence="2" type="ORF">NWE73_12485</name>
</gene>
<comment type="caution">
    <text evidence="2">The sequence shown here is derived from an EMBL/GenBank/DDBJ whole genome shotgun (WGS) entry which is preliminary data.</text>
</comment>
<reference evidence="2" key="1">
    <citation type="submission" date="2022-08" db="EMBL/GenBank/DDBJ databases">
        <title>Novel Bdellovibrio Species Isolated from Svalbard: Designation Bdellovibrio svalbardensis.</title>
        <authorList>
            <person name="Mitchell R.J."/>
            <person name="Choi S.Y."/>
        </authorList>
    </citation>
    <scope>NUCLEOTIDE SEQUENCE</scope>
    <source>
        <strain evidence="2">PAP01</strain>
    </source>
</reference>
<name>A0ABT6DMN7_9BACT</name>
<feature type="signal peptide" evidence="1">
    <location>
        <begin position="1"/>
        <end position="18"/>
    </location>
</feature>
<protein>
    <submittedName>
        <fullName evidence="2">Uncharacterized protein</fullName>
    </submittedName>
</protein>
<dbReference type="Proteomes" id="UP001152321">
    <property type="component" value="Unassembled WGS sequence"/>
</dbReference>
<organism evidence="2 3">
    <name type="scientific">Bdellovibrio svalbardensis</name>
    <dbReference type="NCBI Taxonomy" id="2972972"/>
    <lineage>
        <taxon>Bacteria</taxon>
        <taxon>Pseudomonadati</taxon>
        <taxon>Bdellovibrionota</taxon>
        <taxon>Bdellovibrionia</taxon>
        <taxon>Bdellovibrionales</taxon>
        <taxon>Pseudobdellovibrionaceae</taxon>
        <taxon>Bdellovibrio</taxon>
    </lineage>
</organism>
<evidence type="ECO:0000256" key="1">
    <source>
        <dbReference type="SAM" id="SignalP"/>
    </source>
</evidence>
<dbReference type="EMBL" id="JANRMI010000003">
    <property type="protein sequence ID" value="MDG0817189.1"/>
    <property type="molecule type" value="Genomic_DNA"/>
</dbReference>
<keyword evidence="1" id="KW-0732">Signal</keyword>
<feature type="chain" id="PRO_5046115388" evidence="1">
    <location>
        <begin position="19"/>
        <end position="314"/>
    </location>
</feature>
<evidence type="ECO:0000313" key="2">
    <source>
        <dbReference type="EMBL" id="MDG0817189.1"/>
    </source>
</evidence>
<dbReference type="RefSeq" id="WP_277578664.1">
    <property type="nucleotide sequence ID" value="NZ_JANRMI010000003.1"/>
</dbReference>
<proteinExistence type="predicted"/>
<keyword evidence="3" id="KW-1185">Reference proteome</keyword>
<evidence type="ECO:0000313" key="3">
    <source>
        <dbReference type="Proteomes" id="UP001152321"/>
    </source>
</evidence>
<sequence>MKSQVLLASLLLCSSSWGLVGPSTSGGGNAVVCRNQEGKIQAAEVLDLYEARQELGFDIMPSTGDVFRDYTRAVKNGYRLQGVVTPASEQEIRDNLTRFENRVKWLPKDEKLPNVGDIGSVISVPENCSIEQLAIYYDGTDQVEISQEIWFSLDSLSKAALINHEVVYKFLRTLPEKADVTSHDARITNAASFANNVVPVKRGISSSSQVSVACENFRGDGSCISPTIFYKALLQNTDGSGSLKLQFTALAGRPLMSETTLTIPLSVTENSVYPIVSQQLRGWSAKIVRDSSRGPWAVKALIFKGTLQITEVAL</sequence>